<feature type="domain" description="FAD-binding PCMH-type" evidence="3">
    <location>
        <begin position="45"/>
        <end position="235"/>
    </location>
</feature>
<dbReference type="Gene3D" id="1.10.45.10">
    <property type="entry name" value="Vanillyl-alcohol Oxidase, Chain A, domain 4"/>
    <property type="match status" value="1"/>
</dbReference>
<dbReference type="InterPro" id="IPR016167">
    <property type="entry name" value="FAD-bd_PCMH_sub1"/>
</dbReference>
<dbReference type="SUPFAM" id="SSF55103">
    <property type="entry name" value="FAD-linked oxidases, C-terminal domain"/>
    <property type="match status" value="1"/>
</dbReference>
<dbReference type="GO" id="GO:0018695">
    <property type="term" value="F:4-cresol dehydrogenase (hydroxylating) activity"/>
    <property type="evidence" value="ECO:0007669"/>
    <property type="project" value="UniProtKB-EC"/>
</dbReference>
<dbReference type="InterPro" id="IPR016170">
    <property type="entry name" value="Cytok_DH_C_sf"/>
</dbReference>
<dbReference type="InterPro" id="IPR016171">
    <property type="entry name" value="Vanillyl_alc_oxidase_C-sub2"/>
</dbReference>
<dbReference type="PROSITE" id="PS51387">
    <property type="entry name" value="FAD_PCMH"/>
    <property type="match status" value="1"/>
</dbReference>
<organism evidence="4 5">
    <name type="scientific">Povalibacter uvarum</name>
    <dbReference type="NCBI Taxonomy" id="732238"/>
    <lineage>
        <taxon>Bacteria</taxon>
        <taxon>Pseudomonadati</taxon>
        <taxon>Pseudomonadota</taxon>
        <taxon>Gammaproteobacteria</taxon>
        <taxon>Steroidobacterales</taxon>
        <taxon>Steroidobacteraceae</taxon>
        <taxon>Povalibacter</taxon>
    </lineage>
</organism>
<dbReference type="GO" id="GO:1903457">
    <property type="term" value="P:lactate catabolic process"/>
    <property type="evidence" value="ECO:0007669"/>
    <property type="project" value="TreeGrafter"/>
</dbReference>
<protein>
    <submittedName>
        <fullName evidence="4">4-cresol dehydrogenase (Hydroxylating)</fullName>
        <ecNumber evidence="4">1.17.9.1</ecNumber>
    </submittedName>
</protein>
<dbReference type="Gene3D" id="3.30.465.10">
    <property type="match status" value="1"/>
</dbReference>
<dbReference type="RefSeq" id="WP_184335845.1">
    <property type="nucleotide sequence ID" value="NZ_JACHHZ010000008.1"/>
</dbReference>
<sequence>MMLPPGVSEEAFRAAIHEFTAALGADQVFTSEDDLSLYRDAYTPYRGMPDKEIVASAAVAPVSVEQVQRVVHIANKHRLPLFATSTGRNLGYGGAAPTLSGSVVVDLKRMNRVVEVNVTDCYAVLEPGVSFIELSHYLRERNIPLLVSAAENGAGGPVGNSLDHGVGFLGDNFARVCGIEAVLPNGEVIRTGSGAVSNGKLWPVYKYGFGPDVSGLFPQANFGIVTKMIFWLEPEPERMQGFSVSSSKHDDFGPMVDAIQMLRHKGIIRSSGARNPLRAANNSTVGMRSRNIPEVERLLSSPGDGAASAWDALSIATGIPNASVNGTVWGPAKIVVATLDHAREHFAKLLPHATFSAGTARDFPLDLATVPVDQWVGLGMPNLWGFQRLANQGVNRGHYYFSPLFKAQADDIFAMNRTVRKVMADANEPEILKRWGWQGGGGPFPKTYVLYYDFLVYDDAGLNARHLKLFDRLVKTCAEHGWAEYRAPAGFQDLVAGVYANNNSALRRFCETMKDAVDPNGILSPGRGGIWPRRYRKE</sequence>
<dbReference type="Proteomes" id="UP000588068">
    <property type="component" value="Unassembled WGS sequence"/>
</dbReference>
<dbReference type="EMBL" id="JACHHZ010000008">
    <property type="protein sequence ID" value="MBB6096453.1"/>
    <property type="molecule type" value="Genomic_DNA"/>
</dbReference>
<gene>
    <name evidence="4" type="ORF">HNQ60_005375</name>
</gene>
<evidence type="ECO:0000313" key="5">
    <source>
        <dbReference type="Proteomes" id="UP000588068"/>
    </source>
</evidence>
<dbReference type="SUPFAM" id="SSF56176">
    <property type="entry name" value="FAD-binding/transporter-associated domain-like"/>
    <property type="match status" value="1"/>
</dbReference>
<name>A0A841HUG4_9GAMM</name>
<dbReference type="AlphaFoldDB" id="A0A841HUG4"/>
<dbReference type="Gene3D" id="3.40.462.10">
    <property type="entry name" value="FAD-linked oxidases, C-terminal domain"/>
    <property type="match status" value="1"/>
</dbReference>
<dbReference type="InterPro" id="IPR006094">
    <property type="entry name" value="Oxid_FAD_bind_N"/>
</dbReference>
<evidence type="ECO:0000313" key="4">
    <source>
        <dbReference type="EMBL" id="MBB6096453.1"/>
    </source>
</evidence>
<keyword evidence="4" id="KW-0560">Oxidoreductase</keyword>
<dbReference type="PANTHER" id="PTHR11748">
    <property type="entry name" value="D-LACTATE DEHYDROGENASE"/>
    <property type="match status" value="1"/>
</dbReference>
<keyword evidence="1" id="KW-0285">Flavoprotein</keyword>
<accession>A0A841HUG4</accession>
<keyword evidence="5" id="KW-1185">Reference proteome</keyword>
<dbReference type="PANTHER" id="PTHR11748:SF114">
    <property type="entry name" value="ARYL-ALCOHOL OXIDASE VANILLYL-ALCOHOL OXIDASE (AFU_ORTHOLOGUE AFUA_3G09500)-RELATED"/>
    <property type="match status" value="1"/>
</dbReference>
<keyword evidence="2" id="KW-0274">FAD</keyword>
<dbReference type="InterPro" id="IPR036318">
    <property type="entry name" value="FAD-bd_PCMH-like_sf"/>
</dbReference>
<dbReference type="InterPro" id="IPR016166">
    <property type="entry name" value="FAD-bd_PCMH"/>
</dbReference>
<evidence type="ECO:0000256" key="2">
    <source>
        <dbReference type="ARBA" id="ARBA00022827"/>
    </source>
</evidence>
<evidence type="ECO:0000256" key="1">
    <source>
        <dbReference type="ARBA" id="ARBA00022630"/>
    </source>
</evidence>
<evidence type="ECO:0000259" key="3">
    <source>
        <dbReference type="PROSITE" id="PS51387"/>
    </source>
</evidence>
<dbReference type="GO" id="GO:0008720">
    <property type="term" value="F:D-lactate dehydrogenase (NAD+) activity"/>
    <property type="evidence" value="ECO:0007669"/>
    <property type="project" value="TreeGrafter"/>
</dbReference>
<proteinExistence type="predicted"/>
<dbReference type="InterPro" id="IPR016169">
    <property type="entry name" value="FAD-bd_PCMH_sub2"/>
</dbReference>
<comment type="caution">
    <text evidence="4">The sequence shown here is derived from an EMBL/GenBank/DDBJ whole genome shotgun (WGS) entry which is preliminary data.</text>
</comment>
<dbReference type="Gene3D" id="3.30.43.10">
    <property type="entry name" value="Uridine Diphospho-n-acetylenolpyruvylglucosamine Reductase, domain 2"/>
    <property type="match status" value="1"/>
</dbReference>
<dbReference type="Pfam" id="PF01565">
    <property type="entry name" value="FAD_binding_4"/>
    <property type="match status" value="1"/>
</dbReference>
<dbReference type="EC" id="1.17.9.1" evidence="4"/>
<dbReference type="GO" id="GO:0004458">
    <property type="term" value="F:D-lactate dehydrogenase (cytochrome) activity"/>
    <property type="evidence" value="ECO:0007669"/>
    <property type="project" value="TreeGrafter"/>
</dbReference>
<reference evidence="4 5" key="1">
    <citation type="submission" date="2020-08" db="EMBL/GenBank/DDBJ databases">
        <title>Genomic Encyclopedia of Type Strains, Phase IV (KMG-IV): sequencing the most valuable type-strain genomes for metagenomic binning, comparative biology and taxonomic classification.</title>
        <authorList>
            <person name="Goeker M."/>
        </authorList>
    </citation>
    <scope>NUCLEOTIDE SEQUENCE [LARGE SCALE GENOMIC DNA]</scope>
    <source>
        <strain evidence="4 5">DSM 26723</strain>
    </source>
</reference>
<dbReference type="GO" id="GO:0071949">
    <property type="term" value="F:FAD binding"/>
    <property type="evidence" value="ECO:0007669"/>
    <property type="project" value="InterPro"/>
</dbReference>
<dbReference type="InterPro" id="IPR016164">
    <property type="entry name" value="FAD-linked_Oxase-like_C"/>
</dbReference>